<gene>
    <name evidence="3" type="ORF">RFI_21943</name>
</gene>
<keyword evidence="2" id="KW-0812">Transmembrane</keyword>
<dbReference type="EMBL" id="ASPP01019153">
    <property type="protein sequence ID" value="ETO15422.1"/>
    <property type="molecule type" value="Genomic_DNA"/>
</dbReference>
<organism evidence="3 4">
    <name type="scientific">Reticulomyxa filosa</name>
    <dbReference type="NCBI Taxonomy" id="46433"/>
    <lineage>
        <taxon>Eukaryota</taxon>
        <taxon>Sar</taxon>
        <taxon>Rhizaria</taxon>
        <taxon>Retaria</taxon>
        <taxon>Foraminifera</taxon>
        <taxon>Monothalamids</taxon>
        <taxon>Reticulomyxidae</taxon>
        <taxon>Reticulomyxa</taxon>
    </lineage>
</organism>
<protein>
    <submittedName>
        <fullName evidence="3">Uncharacterized protein</fullName>
    </submittedName>
</protein>
<name>X6MPT8_RETFI</name>
<keyword evidence="2" id="KW-0472">Membrane</keyword>
<sequence>MNNKAHEEWELIEIEEEEGIVGNEGGDTPMKLKEEYSNQSQWEMDDDNDNDSKKMKEEVFDRDCQNGMPSASTSIHCHHKDIYIFGNPVTDNKIGKLANQCKYDTQRQGPALKRFSEHRIKTGSPSQFKGYQHKDDVIASGQIILPHHSSSSLSKQQQRKIIEDLTTAGNKSIKFTHVFFFIIIQKINSLFFIAYSLFFIQKKKKKGQNQKIA</sequence>
<accession>X6MPT8</accession>
<feature type="transmembrane region" description="Helical" evidence="2">
    <location>
        <begin position="178"/>
        <end position="200"/>
    </location>
</feature>
<keyword evidence="2" id="KW-1133">Transmembrane helix</keyword>
<evidence type="ECO:0000256" key="1">
    <source>
        <dbReference type="SAM" id="MobiDB-lite"/>
    </source>
</evidence>
<keyword evidence="4" id="KW-1185">Reference proteome</keyword>
<dbReference type="Proteomes" id="UP000023152">
    <property type="component" value="Unassembled WGS sequence"/>
</dbReference>
<proteinExistence type="predicted"/>
<evidence type="ECO:0000313" key="4">
    <source>
        <dbReference type="Proteomes" id="UP000023152"/>
    </source>
</evidence>
<evidence type="ECO:0000256" key="2">
    <source>
        <dbReference type="SAM" id="Phobius"/>
    </source>
</evidence>
<comment type="caution">
    <text evidence="3">The sequence shown here is derived from an EMBL/GenBank/DDBJ whole genome shotgun (WGS) entry which is preliminary data.</text>
</comment>
<evidence type="ECO:0000313" key="3">
    <source>
        <dbReference type="EMBL" id="ETO15422.1"/>
    </source>
</evidence>
<feature type="region of interest" description="Disordered" evidence="1">
    <location>
        <begin position="16"/>
        <end position="53"/>
    </location>
</feature>
<dbReference type="AlphaFoldDB" id="X6MPT8"/>
<reference evidence="3 4" key="1">
    <citation type="journal article" date="2013" name="Curr. Biol.">
        <title>The Genome of the Foraminiferan Reticulomyxa filosa.</title>
        <authorList>
            <person name="Glockner G."/>
            <person name="Hulsmann N."/>
            <person name="Schleicher M."/>
            <person name="Noegel A.A."/>
            <person name="Eichinger L."/>
            <person name="Gallinger C."/>
            <person name="Pawlowski J."/>
            <person name="Sierra R."/>
            <person name="Euteneuer U."/>
            <person name="Pillet L."/>
            <person name="Moustafa A."/>
            <person name="Platzer M."/>
            <person name="Groth M."/>
            <person name="Szafranski K."/>
            <person name="Schliwa M."/>
        </authorList>
    </citation>
    <scope>NUCLEOTIDE SEQUENCE [LARGE SCALE GENOMIC DNA]</scope>
</reference>